<protein>
    <submittedName>
        <fullName evidence="1">Uncharacterized protein</fullName>
    </submittedName>
</protein>
<dbReference type="InterPro" id="IPR046197">
    <property type="entry name" value="DUF6229"/>
</dbReference>
<reference evidence="1 2" key="1">
    <citation type="submission" date="2020-08" db="EMBL/GenBank/DDBJ databases">
        <title>Genomic Encyclopedia of Type Strains, Phase IV (KMG-IV): sequencing the most valuable type-strain genomes for metagenomic binning, comparative biology and taxonomic classification.</title>
        <authorList>
            <person name="Goeker M."/>
        </authorList>
    </citation>
    <scope>NUCLEOTIDE SEQUENCE [LARGE SCALE GENOMIC DNA]</scope>
    <source>
        <strain evidence="1 2">DSM 23958</strain>
    </source>
</reference>
<dbReference type="RefSeq" id="WP_138858222.1">
    <property type="nucleotide sequence ID" value="NZ_CP040709.1"/>
</dbReference>
<name>A0A840SA07_9BURK</name>
<proteinExistence type="predicted"/>
<dbReference type="OrthoDB" id="3540044at2"/>
<organism evidence="1 2">
    <name type="scientific">Inhella inkyongensis</name>
    <dbReference type="NCBI Taxonomy" id="392593"/>
    <lineage>
        <taxon>Bacteria</taxon>
        <taxon>Pseudomonadati</taxon>
        <taxon>Pseudomonadota</taxon>
        <taxon>Betaproteobacteria</taxon>
        <taxon>Burkholderiales</taxon>
        <taxon>Sphaerotilaceae</taxon>
        <taxon>Inhella</taxon>
    </lineage>
</organism>
<gene>
    <name evidence="1" type="ORF">HNQ51_002558</name>
</gene>
<accession>A0A840SA07</accession>
<keyword evidence="2" id="KW-1185">Reference proteome</keyword>
<dbReference type="Proteomes" id="UP000554837">
    <property type="component" value="Unassembled WGS sequence"/>
</dbReference>
<dbReference type="AlphaFoldDB" id="A0A840SA07"/>
<evidence type="ECO:0000313" key="2">
    <source>
        <dbReference type="Proteomes" id="UP000554837"/>
    </source>
</evidence>
<comment type="caution">
    <text evidence="1">The sequence shown here is derived from an EMBL/GenBank/DDBJ whole genome shotgun (WGS) entry which is preliminary data.</text>
</comment>
<dbReference type="Pfam" id="PF19740">
    <property type="entry name" value="DUF6229"/>
    <property type="match status" value="1"/>
</dbReference>
<evidence type="ECO:0000313" key="1">
    <source>
        <dbReference type="EMBL" id="MBB5205239.1"/>
    </source>
</evidence>
<sequence>MNHVSIQAVETQAAEWRSQADASNPAGPLFIGGEYAEADIIGDTTSISGKCGTACSGSRTRMCC</sequence>
<dbReference type="EMBL" id="JACHHO010000003">
    <property type="protein sequence ID" value="MBB5205239.1"/>
    <property type="molecule type" value="Genomic_DNA"/>
</dbReference>